<organism evidence="3 4">
    <name type="scientific">Ignisphaera aggregans (strain DSM 17230 / JCM 13409 / AQ1.S1)</name>
    <dbReference type="NCBI Taxonomy" id="583356"/>
    <lineage>
        <taxon>Archaea</taxon>
        <taxon>Thermoproteota</taxon>
        <taxon>Thermoprotei</taxon>
        <taxon>Desulfurococcales</taxon>
        <taxon>Desulfurococcaceae</taxon>
        <taxon>Ignisphaera</taxon>
    </lineage>
</organism>
<feature type="transmembrane region" description="Helical" evidence="2">
    <location>
        <begin position="6"/>
        <end position="29"/>
    </location>
</feature>
<dbReference type="InterPro" id="IPR002759">
    <property type="entry name" value="Pop5/Rpp14/Rnp2-like"/>
</dbReference>
<protein>
    <recommendedName>
        <fullName evidence="5">Pop5</fullName>
    </recommendedName>
</protein>
<dbReference type="KEGG" id="iag:Igag_1275"/>
<evidence type="ECO:0000256" key="2">
    <source>
        <dbReference type="SAM" id="Phobius"/>
    </source>
</evidence>
<dbReference type="BioCyc" id="IAGG583356:GHAH-1256-MONOMER"/>
<evidence type="ECO:0008006" key="5">
    <source>
        <dbReference type="Google" id="ProtNLM"/>
    </source>
</evidence>
<dbReference type="InterPro" id="IPR038085">
    <property type="entry name" value="Rnp2-like_sf"/>
</dbReference>
<dbReference type="GO" id="GO:0001682">
    <property type="term" value="P:tRNA 5'-leader removal"/>
    <property type="evidence" value="ECO:0007669"/>
    <property type="project" value="InterPro"/>
</dbReference>
<keyword evidence="2" id="KW-0812">Transmembrane</keyword>
<dbReference type="Proteomes" id="UP000001304">
    <property type="component" value="Chromosome"/>
</dbReference>
<reference evidence="3 4" key="1">
    <citation type="journal article" date="2010" name="Stand. Genomic Sci.">
        <title>Complete genome sequence of Ignisphaera aggregans type strain (AQ1.S1).</title>
        <authorList>
            <person name="Goker M."/>
            <person name="Held B."/>
            <person name="Lapidus A."/>
            <person name="Nolan M."/>
            <person name="Spring S."/>
            <person name="Yasawong M."/>
            <person name="Lucas S."/>
            <person name="Glavina Del Rio T."/>
            <person name="Tice H."/>
            <person name="Cheng J.F."/>
            <person name="Goodwin L."/>
            <person name="Tapia R."/>
            <person name="Pitluck S."/>
            <person name="Liolios K."/>
            <person name="Ivanova N."/>
            <person name="Mavromatis K."/>
            <person name="Mikhailova N."/>
            <person name="Pati A."/>
            <person name="Chen A."/>
            <person name="Palaniappan K."/>
            <person name="Brambilla E."/>
            <person name="Land M."/>
            <person name="Hauser L."/>
            <person name="Chang Y.J."/>
            <person name="Jeffries C.D."/>
            <person name="Brettin T."/>
            <person name="Detter J.C."/>
            <person name="Han C."/>
            <person name="Rohde M."/>
            <person name="Sikorski J."/>
            <person name="Woyke T."/>
            <person name="Bristow J."/>
            <person name="Eisen J.A."/>
            <person name="Markowitz V."/>
            <person name="Hugenholtz P."/>
            <person name="Kyrpides N.C."/>
            <person name="Klenk H.P."/>
        </authorList>
    </citation>
    <scope>NUCLEOTIDE SEQUENCE [LARGE SCALE GENOMIC DNA]</scope>
    <source>
        <strain evidence="4">DSM 17230 / JCM 13409 / AQ1.S1</strain>
    </source>
</reference>
<dbReference type="AlphaFoldDB" id="E0SPM4"/>
<dbReference type="STRING" id="583356.Igag_1275"/>
<accession>E0SPM4</accession>
<dbReference type="HOGENOM" id="CLU_1691525_0_0_2"/>
<dbReference type="SUPFAM" id="SSF160350">
    <property type="entry name" value="Rnp2-like"/>
    <property type="match status" value="1"/>
</dbReference>
<name>E0SPM4_IGNAA</name>
<keyword evidence="2" id="KW-1133">Transmembrane helix</keyword>
<proteinExistence type="predicted"/>
<keyword evidence="2" id="KW-0472">Membrane</keyword>
<keyword evidence="4" id="KW-1185">Reference proteome</keyword>
<evidence type="ECO:0000313" key="4">
    <source>
        <dbReference type="Proteomes" id="UP000001304"/>
    </source>
</evidence>
<evidence type="ECO:0000256" key="1">
    <source>
        <dbReference type="ARBA" id="ARBA00022694"/>
    </source>
</evidence>
<dbReference type="EMBL" id="CP002098">
    <property type="protein sequence ID" value="ADM28080.1"/>
    <property type="molecule type" value="Genomic_DNA"/>
</dbReference>
<sequence length="155" mass="17784">MLMDLLPLILSIVAIAIAIISIVTIRYIYRYLYNLLEELDISTIISRKKSKRVKRYIAIKILCPEETDIVTYIKSLSRDINELLGPIGRIRCGVTLISFRADKRRAILRVVGYSECVKHVLLILSIQHLLKNQCIAIPIKTSGLLTRIRKFVGYK</sequence>
<evidence type="ECO:0000313" key="3">
    <source>
        <dbReference type="EMBL" id="ADM28080.1"/>
    </source>
</evidence>
<keyword evidence="1" id="KW-0819">tRNA processing</keyword>
<dbReference type="Pfam" id="PF01900">
    <property type="entry name" value="RNase_P_Rpp14"/>
    <property type="match status" value="1"/>
</dbReference>
<dbReference type="Gene3D" id="3.30.70.3250">
    <property type="entry name" value="Ribonuclease P, Pop5 subunit"/>
    <property type="match status" value="1"/>
</dbReference>
<gene>
    <name evidence="3" type="ordered locus">Igag_1275</name>
</gene>
<dbReference type="GO" id="GO:0030677">
    <property type="term" value="C:ribonuclease P complex"/>
    <property type="evidence" value="ECO:0007669"/>
    <property type="project" value="InterPro"/>
</dbReference>